<reference evidence="8" key="3">
    <citation type="submission" date="2025-09" db="UniProtKB">
        <authorList>
            <consortium name="Ensembl"/>
        </authorList>
    </citation>
    <scope>IDENTIFICATION</scope>
</reference>
<dbReference type="GO" id="GO:0035821">
    <property type="term" value="P:modulation of process of another organism"/>
    <property type="evidence" value="ECO:0007669"/>
    <property type="project" value="UniProtKB-ARBA"/>
</dbReference>
<dbReference type="OMA" id="GHYLPWI"/>
<keyword evidence="9" id="KW-1185">Reference proteome</keyword>
<dbReference type="PROSITE" id="PS00135">
    <property type="entry name" value="TRYPSIN_SER"/>
    <property type="match status" value="1"/>
</dbReference>
<dbReference type="InterPro" id="IPR033116">
    <property type="entry name" value="TRYPSIN_SER"/>
</dbReference>
<accession>A0A670KCI2</accession>
<proteinExistence type="inferred from homology"/>
<evidence type="ECO:0000256" key="5">
    <source>
        <dbReference type="ARBA" id="ARBA00023157"/>
    </source>
</evidence>
<dbReference type="InterPro" id="IPR009003">
    <property type="entry name" value="Peptidase_S1_PA"/>
</dbReference>
<evidence type="ECO:0000256" key="4">
    <source>
        <dbReference type="ARBA" id="ARBA00022825"/>
    </source>
</evidence>
<dbReference type="GeneTree" id="ENSGT01030000234551"/>
<dbReference type="CDD" id="cd00190">
    <property type="entry name" value="Tryp_SPc"/>
    <property type="match status" value="1"/>
</dbReference>
<comment type="similarity">
    <text evidence="1">Belongs to the peptidase S1 family. Snake venom subfamily.</text>
</comment>
<name>A0A670KCI2_PODMU</name>
<dbReference type="Ensembl" id="ENSPMRT00000037306.1">
    <property type="protein sequence ID" value="ENSPMRP00000035183.1"/>
    <property type="gene ID" value="ENSPMRG00000022772.1"/>
</dbReference>
<reference evidence="8" key="2">
    <citation type="submission" date="2025-08" db="UniProtKB">
        <authorList>
            <consortium name="Ensembl"/>
        </authorList>
    </citation>
    <scope>IDENTIFICATION</scope>
</reference>
<dbReference type="PANTHER" id="PTHR24271:SF90">
    <property type="entry name" value="PEPTIDASE S1 DOMAIN-CONTAINING PROTEIN"/>
    <property type="match status" value="1"/>
</dbReference>
<organism evidence="8 9">
    <name type="scientific">Podarcis muralis</name>
    <name type="common">Wall lizard</name>
    <name type="synonym">Lacerta muralis</name>
    <dbReference type="NCBI Taxonomy" id="64176"/>
    <lineage>
        <taxon>Eukaryota</taxon>
        <taxon>Metazoa</taxon>
        <taxon>Chordata</taxon>
        <taxon>Craniata</taxon>
        <taxon>Vertebrata</taxon>
        <taxon>Euteleostomi</taxon>
        <taxon>Lepidosauria</taxon>
        <taxon>Squamata</taxon>
        <taxon>Bifurcata</taxon>
        <taxon>Unidentata</taxon>
        <taxon>Episquamata</taxon>
        <taxon>Laterata</taxon>
        <taxon>Lacertibaenia</taxon>
        <taxon>Lacertidae</taxon>
        <taxon>Podarcis</taxon>
    </lineage>
</organism>
<evidence type="ECO:0000313" key="9">
    <source>
        <dbReference type="Proteomes" id="UP000472272"/>
    </source>
</evidence>
<keyword evidence="3 6" id="KW-0378">Hydrolase</keyword>
<dbReference type="InterPro" id="IPR018114">
    <property type="entry name" value="TRYPSIN_HIS"/>
</dbReference>
<dbReference type="Gene3D" id="2.40.10.10">
    <property type="entry name" value="Trypsin-like serine proteases"/>
    <property type="match status" value="2"/>
</dbReference>
<evidence type="ECO:0000259" key="7">
    <source>
        <dbReference type="PROSITE" id="PS50240"/>
    </source>
</evidence>
<dbReference type="Pfam" id="PF00089">
    <property type="entry name" value="Trypsin"/>
    <property type="match status" value="1"/>
</dbReference>
<dbReference type="FunFam" id="2.40.10.10:FF:000005">
    <property type="entry name" value="Serine protease 37"/>
    <property type="match status" value="1"/>
</dbReference>
<evidence type="ECO:0000256" key="1">
    <source>
        <dbReference type="ARBA" id="ARBA00009228"/>
    </source>
</evidence>
<dbReference type="Proteomes" id="UP000472272">
    <property type="component" value="Chromosome 18"/>
</dbReference>
<evidence type="ECO:0000256" key="6">
    <source>
        <dbReference type="RuleBase" id="RU363034"/>
    </source>
</evidence>
<keyword evidence="2 6" id="KW-0645">Protease</keyword>
<dbReference type="InterPro" id="IPR043504">
    <property type="entry name" value="Peptidase_S1_PA_chymotrypsin"/>
</dbReference>
<dbReference type="AlphaFoldDB" id="A0A670KCI2"/>
<dbReference type="InterPro" id="IPR001254">
    <property type="entry name" value="Trypsin_dom"/>
</dbReference>
<evidence type="ECO:0000313" key="8">
    <source>
        <dbReference type="Ensembl" id="ENSPMRP00000035183.1"/>
    </source>
</evidence>
<dbReference type="PANTHER" id="PTHR24271">
    <property type="entry name" value="KALLIKREIN-RELATED"/>
    <property type="match status" value="1"/>
</dbReference>
<evidence type="ECO:0000256" key="2">
    <source>
        <dbReference type="ARBA" id="ARBA00022670"/>
    </source>
</evidence>
<dbReference type="PRINTS" id="PR00722">
    <property type="entry name" value="CHYMOTRYPSIN"/>
</dbReference>
<dbReference type="GO" id="GO:0004252">
    <property type="term" value="F:serine-type endopeptidase activity"/>
    <property type="evidence" value="ECO:0007669"/>
    <property type="project" value="InterPro"/>
</dbReference>
<dbReference type="GO" id="GO:0005576">
    <property type="term" value="C:extracellular region"/>
    <property type="evidence" value="ECO:0007669"/>
    <property type="project" value="UniProtKB-ARBA"/>
</dbReference>
<dbReference type="SMART" id="SM00020">
    <property type="entry name" value="Tryp_SPc"/>
    <property type="match status" value="1"/>
</dbReference>
<dbReference type="GO" id="GO:0006508">
    <property type="term" value="P:proteolysis"/>
    <property type="evidence" value="ECO:0007669"/>
    <property type="project" value="UniProtKB-KW"/>
</dbReference>
<dbReference type="InterPro" id="IPR001314">
    <property type="entry name" value="Peptidase_S1A"/>
</dbReference>
<keyword evidence="4 6" id="KW-0720">Serine protease</keyword>
<dbReference type="SUPFAM" id="SSF50494">
    <property type="entry name" value="Trypsin-like serine proteases"/>
    <property type="match status" value="1"/>
</dbReference>
<sequence>YTMGFLLPEILLPFKAQRGLPSEIVGGYEARHHPRPYMAHLGITGGTNCVGFLVAPQWVMTAAHCEGNYTVTLGAHNISAEEPSRQVFSIEANYPHPEYDGSTTSNDIHLLKLNSKATLNKYVQILRLPKSNRYLSNGTPCSVAGWGGVYKDWAPTTLYETNIAISGCSRNGNPYPDLNDGKVCAGRLDNPETGDSGGPLVCDGVAEGIVSNGNPCPPAVYTRVGHYLPWIKETMKKHSQ</sequence>
<feature type="domain" description="Peptidase S1" evidence="7">
    <location>
        <begin position="24"/>
        <end position="236"/>
    </location>
</feature>
<dbReference type="PROSITE" id="PS00134">
    <property type="entry name" value="TRYPSIN_HIS"/>
    <property type="match status" value="1"/>
</dbReference>
<dbReference type="PROSITE" id="PS50240">
    <property type="entry name" value="TRYPSIN_DOM"/>
    <property type="match status" value="1"/>
</dbReference>
<keyword evidence="5" id="KW-1015">Disulfide bond</keyword>
<protein>
    <recommendedName>
        <fullName evidence="7">Peptidase S1 domain-containing protein</fullName>
    </recommendedName>
</protein>
<reference evidence="8 9" key="1">
    <citation type="journal article" date="2019" name="Proc. Natl. Acad. Sci. U.S.A.">
        <title>Regulatory changes in pterin and carotenoid genes underlie balanced color polymorphisms in the wall lizard.</title>
        <authorList>
            <person name="Andrade P."/>
            <person name="Pinho C."/>
            <person name="Perez I de Lanuza G."/>
            <person name="Afonso S."/>
            <person name="Brejcha J."/>
            <person name="Rubin C.J."/>
            <person name="Wallerman O."/>
            <person name="Pereira P."/>
            <person name="Sabatino S.J."/>
            <person name="Bellati A."/>
            <person name="Pellitteri-Rosa D."/>
            <person name="Bosakova Z."/>
            <person name="Bunikis I."/>
            <person name="Carretero M.A."/>
            <person name="Feiner N."/>
            <person name="Marsik P."/>
            <person name="Pauperio F."/>
            <person name="Salvi D."/>
            <person name="Soler L."/>
            <person name="While G.M."/>
            <person name="Uller T."/>
            <person name="Font E."/>
            <person name="Andersson L."/>
            <person name="Carneiro M."/>
        </authorList>
    </citation>
    <scope>NUCLEOTIDE SEQUENCE</scope>
</reference>
<evidence type="ECO:0000256" key="3">
    <source>
        <dbReference type="ARBA" id="ARBA00022801"/>
    </source>
</evidence>